<name>A0A919Q2U5_9MICO</name>
<comment type="caution">
    <text evidence="1">The sequence shown here is derived from an EMBL/GenBank/DDBJ whole genome shotgun (WGS) entry which is preliminary data.</text>
</comment>
<protein>
    <recommendedName>
        <fullName evidence="3">SseB protein N-terminal domain-containing protein</fullName>
    </recommendedName>
</protein>
<evidence type="ECO:0000313" key="1">
    <source>
        <dbReference type="EMBL" id="GIG53856.1"/>
    </source>
</evidence>
<dbReference type="Proteomes" id="UP000652354">
    <property type="component" value="Unassembled WGS sequence"/>
</dbReference>
<dbReference type="RefSeq" id="WP_203653279.1">
    <property type="nucleotide sequence ID" value="NZ_BONR01000001.1"/>
</dbReference>
<keyword evidence="2" id="KW-1185">Reference proteome</keyword>
<evidence type="ECO:0008006" key="3">
    <source>
        <dbReference type="Google" id="ProtNLM"/>
    </source>
</evidence>
<dbReference type="EMBL" id="BONR01000001">
    <property type="protein sequence ID" value="GIG53856.1"/>
    <property type="molecule type" value="Genomic_DNA"/>
</dbReference>
<dbReference type="AlphaFoldDB" id="A0A919Q2U5"/>
<proteinExistence type="predicted"/>
<accession>A0A919Q2U5</accession>
<gene>
    <name evidence="1" type="ORF">Dac01nite_06080</name>
</gene>
<sequence length="124" mass="12525">MPTDNDVFNSLVNEPVDDPGVAEALGRLFARLTVAVPSSTDPSGPEGMTPLTTELDGVPHVMVATSSAALESAGKIASFAIETTGAGAIGMIAPGWGIVADTGRASCAFSPQRLAALRAESTPE</sequence>
<evidence type="ECO:0000313" key="2">
    <source>
        <dbReference type="Proteomes" id="UP000652354"/>
    </source>
</evidence>
<reference evidence="1" key="1">
    <citation type="submission" date="2021-01" db="EMBL/GenBank/DDBJ databases">
        <title>Whole genome shotgun sequence of Demequina activiva NBRC 110675.</title>
        <authorList>
            <person name="Komaki H."/>
            <person name="Tamura T."/>
        </authorList>
    </citation>
    <scope>NUCLEOTIDE SEQUENCE</scope>
    <source>
        <strain evidence="1">NBRC 110675</strain>
    </source>
</reference>
<organism evidence="1 2">
    <name type="scientific">Demequina activiva</name>
    <dbReference type="NCBI Taxonomy" id="1582364"/>
    <lineage>
        <taxon>Bacteria</taxon>
        <taxon>Bacillati</taxon>
        <taxon>Actinomycetota</taxon>
        <taxon>Actinomycetes</taxon>
        <taxon>Micrococcales</taxon>
        <taxon>Demequinaceae</taxon>
        <taxon>Demequina</taxon>
    </lineage>
</organism>